<dbReference type="Gene3D" id="3.90.550.10">
    <property type="entry name" value="Spore Coat Polysaccharide Biosynthesis Protein SpsA, Chain A"/>
    <property type="match status" value="1"/>
</dbReference>
<evidence type="ECO:0000256" key="1">
    <source>
        <dbReference type="ARBA" id="ARBA00022676"/>
    </source>
</evidence>
<feature type="transmembrane region" description="Helical" evidence="4">
    <location>
        <begin position="43"/>
        <end position="61"/>
    </location>
</feature>
<evidence type="ECO:0000256" key="2">
    <source>
        <dbReference type="ARBA" id="ARBA00022679"/>
    </source>
</evidence>
<reference evidence="6 7" key="1">
    <citation type="submission" date="2019-02" db="EMBL/GenBank/DDBJ databases">
        <title>Genomic Encyclopedia of Archaeal and Bacterial Type Strains, Phase II (KMG-II): from individual species to whole genera.</title>
        <authorList>
            <person name="Goeker M."/>
        </authorList>
    </citation>
    <scope>NUCLEOTIDE SEQUENCE [LARGE SCALE GENOMIC DNA]</scope>
    <source>
        <strain evidence="6 7">DSM 18328</strain>
    </source>
</reference>
<dbReference type="Proteomes" id="UP000291097">
    <property type="component" value="Unassembled WGS sequence"/>
</dbReference>
<dbReference type="OrthoDB" id="43988at2157"/>
<evidence type="ECO:0000259" key="5">
    <source>
        <dbReference type="Pfam" id="PF00535"/>
    </source>
</evidence>
<dbReference type="Pfam" id="PF00535">
    <property type="entry name" value="Glycos_transf_2"/>
    <property type="match status" value="1"/>
</dbReference>
<dbReference type="AlphaFoldDB" id="A0A482Y782"/>
<evidence type="ECO:0000256" key="4">
    <source>
        <dbReference type="SAM" id="Phobius"/>
    </source>
</evidence>
<feature type="compositionally biased region" description="Polar residues" evidence="3">
    <location>
        <begin position="490"/>
        <end position="506"/>
    </location>
</feature>
<keyword evidence="4" id="KW-0472">Membrane</keyword>
<comment type="caution">
    <text evidence="6">The sequence shown here is derived from an EMBL/GenBank/DDBJ whole genome shotgun (WGS) entry which is preliminary data.</text>
</comment>
<keyword evidence="4" id="KW-0812">Transmembrane</keyword>
<dbReference type="EMBL" id="SHMP01000009">
    <property type="protein sequence ID" value="RZV06056.1"/>
    <property type="molecule type" value="Genomic_DNA"/>
</dbReference>
<evidence type="ECO:0000313" key="7">
    <source>
        <dbReference type="Proteomes" id="UP000291097"/>
    </source>
</evidence>
<dbReference type="InterPro" id="IPR001173">
    <property type="entry name" value="Glyco_trans_2-like"/>
</dbReference>
<feature type="region of interest" description="Disordered" evidence="3">
    <location>
        <begin position="482"/>
        <end position="513"/>
    </location>
</feature>
<feature type="transmembrane region" description="Helical" evidence="4">
    <location>
        <begin position="73"/>
        <end position="90"/>
    </location>
</feature>
<dbReference type="InterPro" id="IPR029044">
    <property type="entry name" value="Nucleotide-diphossugar_trans"/>
</dbReference>
<feature type="transmembrane region" description="Helical" evidence="4">
    <location>
        <begin position="385"/>
        <end position="407"/>
    </location>
</feature>
<feature type="transmembrane region" description="Helical" evidence="4">
    <location>
        <begin position="102"/>
        <end position="123"/>
    </location>
</feature>
<dbReference type="PANTHER" id="PTHR43630">
    <property type="entry name" value="POLY-BETA-1,6-N-ACETYL-D-GLUCOSAMINE SYNTHASE"/>
    <property type="match status" value="1"/>
</dbReference>
<dbReference type="SUPFAM" id="SSF53448">
    <property type="entry name" value="Nucleotide-diphospho-sugar transferases"/>
    <property type="match status" value="1"/>
</dbReference>
<dbReference type="GO" id="GO:0016757">
    <property type="term" value="F:glycosyltransferase activity"/>
    <property type="evidence" value="ECO:0007669"/>
    <property type="project" value="UniProtKB-KW"/>
</dbReference>
<organism evidence="6 7">
    <name type="scientific">Natrinema hispanicum</name>
    <dbReference type="NCBI Taxonomy" id="392421"/>
    <lineage>
        <taxon>Archaea</taxon>
        <taxon>Methanobacteriati</taxon>
        <taxon>Methanobacteriota</taxon>
        <taxon>Stenosarchaea group</taxon>
        <taxon>Halobacteria</taxon>
        <taxon>Halobacteriales</taxon>
        <taxon>Natrialbaceae</taxon>
        <taxon>Natrinema</taxon>
    </lineage>
</organism>
<accession>A0A482Y782</accession>
<feature type="domain" description="Glycosyltransferase 2-like" evidence="5">
    <location>
        <begin position="142"/>
        <end position="307"/>
    </location>
</feature>
<feature type="transmembrane region" description="Helical" evidence="4">
    <location>
        <begin position="414"/>
        <end position="436"/>
    </location>
</feature>
<proteinExistence type="predicted"/>
<keyword evidence="1" id="KW-0328">Glycosyltransferase</keyword>
<gene>
    <name evidence="6" type="ORF">BDK88_4011</name>
</gene>
<dbReference type="CDD" id="cd06423">
    <property type="entry name" value="CESA_like"/>
    <property type="match status" value="1"/>
</dbReference>
<keyword evidence="2 6" id="KW-0808">Transferase</keyword>
<evidence type="ECO:0000313" key="6">
    <source>
        <dbReference type="EMBL" id="RZV06056.1"/>
    </source>
</evidence>
<evidence type="ECO:0000256" key="3">
    <source>
        <dbReference type="SAM" id="MobiDB-lite"/>
    </source>
</evidence>
<name>A0A482Y782_9EURY</name>
<protein>
    <submittedName>
        <fullName evidence="6">Cellulose synthase/poly-beta-1,6-N-acetylglucosamine synthase-like glycosyltransferase</fullName>
    </submittedName>
</protein>
<dbReference type="PANTHER" id="PTHR43630:SF1">
    <property type="entry name" value="POLY-BETA-1,6-N-ACETYL-D-GLUCOSAMINE SYNTHASE"/>
    <property type="match status" value="1"/>
</dbReference>
<dbReference type="RefSeq" id="WP_130501766.1">
    <property type="nucleotide sequence ID" value="NZ_SHMP01000009.1"/>
</dbReference>
<sequence>MGNDIRGALRSLNEQRREIYVFALSVLVFGLLLYLLPAPLVEICLLIGILGFAYHIFLTYFEDYTTNLKMSVIPIWVPFFVLSLSLSFMYMMKYNYSIPQIVVFSALLVVFFYFWFIIPAAWYQKHINKSSSGKRSPSSTLSILVPAYNEEEYIGRCLDSLKDSQYPIPKEIIVIDDGSEDNTYDVAQNHATNNVKIIQQSNGGKHSALNAGLEQATGDVIVTVDADSVITETALVQIVADLEADANIGAVAGTVKLLRVQSHVEKLQALEYALGINTFRRAFAVLGFVNVVPGCLGCYRRTALESVGGFDGDTMTEDFDVTIKLLKSGWNVQASDALVYTDAPRTWRTLYRQRIRWNWGNIETLTKHRDLLWDKRVNNLTGILIPYQIISLFVMPFATIVILWTIISQLAMGNILYVATMLAIFTLLQMIASLFALVLDENDVLLCIYAPLVVVVYKHIIDAIIIKSLLDILLQKDLKWTQSRDHSPDNSKTPDSTRNKTNTSTIDMEAEND</sequence>
<feature type="transmembrane region" description="Helical" evidence="4">
    <location>
        <begin position="448"/>
        <end position="470"/>
    </location>
</feature>
<keyword evidence="4" id="KW-1133">Transmembrane helix</keyword>
<feature type="transmembrane region" description="Helical" evidence="4">
    <location>
        <begin position="19"/>
        <end position="36"/>
    </location>
</feature>